<gene>
    <name evidence="1" type="ORF">QR98_0073890</name>
</gene>
<name>A0A132AD00_SARSC</name>
<dbReference type="AlphaFoldDB" id="A0A132AD00"/>
<sequence>MSIKSGRTDYVVAGESVQLSCHYVYFSTPKKRPISLWLFRGHVDYNSKDLLNTVTLFDIDMRFAGQYSCRVITEYNESENTAQMIVIVGK</sequence>
<dbReference type="InterPro" id="IPR013783">
    <property type="entry name" value="Ig-like_fold"/>
</dbReference>
<reference evidence="1 2" key="1">
    <citation type="journal article" date="2015" name="Parasit. Vectors">
        <title>Draft genome of the scabies mite.</title>
        <authorList>
            <person name="Rider S.D.Jr."/>
            <person name="Morgan M.S."/>
            <person name="Arlian L.G."/>
        </authorList>
    </citation>
    <scope>NUCLEOTIDE SEQUENCE [LARGE SCALE GENOMIC DNA]</scope>
    <source>
        <strain evidence="1">Arlian Lab</strain>
    </source>
</reference>
<accession>A0A132AD00</accession>
<dbReference type="SMART" id="SM00409">
    <property type="entry name" value="IG"/>
    <property type="match status" value="1"/>
</dbReference>
<dbReference type="PROSITE" id="PS50835">
    <property type="entry name" value="IG_LIKE"/>
    <property type="match status" value="1"/>
</dbReference>
<comment type="caution">
    <text evidence="1">The sequence shown here is derived from an EMBL/GenBank/DDBJ whole genome shotgun (WGS) entry which is preliminary data.</text>
</comment>
<dbReference type="Gene3D" id="2.60.40.10">
    <property type="entry name" value="Immunoglobulins"/>
    <property type="match status" value="1"/>
</dbReference>
<evidence type="ECO:0000313" key="1">
    <source>
        <dbReference type="EMBL" id="KPM08864.1"/>
    </source>
</evidence>
<dbReference type="InterPro" id="IPR036179">
    <property type="entry name" value="Ig-like_dom_sf"/>
</dbReference>
<dbReference type="VEuPathDB" id="VectorBase:SSCA004931"/>
<dbReference type="InterPro" id="IPR003599">
    <property type="entry name" value="Ig_sub"/>
</dbReference>
<dbReference type="OrthoDB" id="9984531at2759"/>
<dbReference type="InterPro" id="IPR013270">
    <property type="entry name" value="CD47_Vset"/>
</dbReference>
<dbReference type="EMBL" id="JXLN01012783">
    <property type="protein sequence ID" value="KPM08864.1"/>
    <property type="molecule type" value="Genomic_DNA"/>
</dbReference>
<dbReference type="InterPro" id="IPR007110">
    <property type="entry name" value="Ig-like_dom"/>
</dbReference>
<protein>
    <submittedName>
        <fullName evidence="1">Uncharacterized protein</fullName>
    </submittedName>
</protein>
<dbReference type="SUPFAM" id="SSF48726">
    <property type="entry name" value="Immunoglobulin"/>
    <property type="match status" value="1"/>
</dbReference>
<dbReference type="Pfam" id="PF08204">
    <property type="entry name" value="V-set_CD47"/>
    <property type="match status" value="1"/>
</dbReference>
<proteinExistence type="predicted"/>
<evidence type="ECO:0000313" key="2">
    <source>
        <dbReference type="Proteomes" id="UP000616769"/>
    </source>
</evidence>
<organism evidence="1 2">
    <name type="scientific">Sarcoptes scabiei</name>
    <name type="common">Itch mite</name>
    <name type="synonym">Acarus scabiei</name>
    <dbReference type="NCBI Taxonomy" id="52283"/>
    <lineage>
        <taxon>Eukaryota</taxon>
        <taxon>Metazoa</taxon>
        <taxon>Ecdysozoa</taxon>
        <taxon>Arthropoda</taxon>
        <taxon>Chelicerata</taxon>
        <taxon>Arachnida</taxon>
        <taxon>Acari</taxon>
        <taxon>Acariformes</taxon>
        <taxon>Sarcoptiformes</taxon>
        <taxon>Astigmata</taxon>
        <taxon>Psoroptidia</taxon>
        <taxon>Sarcoptoidea</taxon>
        <taxon>Sarcoptidae</taxon>
        <taxon>Sarcoptinae</taxon>
        <taxon>Sarcoptes</taxon>
    </lineage>
</organism>
<dbReference type="Proteomes" id="UP000616769">
    <property type="component" value="Unassembled WGS sequence"/>
</dbReference>